<gene>
    <name evidence="2" type="ORF">QJ522_09475</name>
</gene>
<dbReference type="Gene3D" id="3.90.226.10">
    <property type="entry name" value="2-enoyl-CoA Hydratase, Chain A, domain 1"/>
    <property type="match status" value="1"/>
</dbReference>
<dbReference type="RefSeq" id="WP_349244677.1">
    <property type="nucleotide sequence ID" value="NZ_JASCXX010000009.1"/>
</dbReference>
<evidence type="ECO:0000256" key="1">
    <source>
        <dbReference type="ARBA" id="ARBA00005254"/>
    </source>
</evidence>
<comment type="similarity">
    <text evidence="1">Belongs to the enoyl-CoA hydratase/isomerase family.</text>
</comment>
<dbReference type="InterPro" id="IPR029045">
    <property type="entry name" value="ClpP/crotonase-like_dom_sf"/>
</dbReference>
<evidence type="ECO:0000313" key="2">
    <source>
        <dbReference type="EMBL" id="MDI6449271.1"/>
    </source>
</evidence>
<evidence type="ECO:0000313" key="3">
    <source>
        <dbReference type="Proteomes" id="UP001431776"/>
    </source>
</evidence>
<dbReference type="AlphaFoldDB" id="A0AAW6TU58"/>
<sequence>MFDGTDFSTLEPFLRVEQFEWADMVRFGDDLLGVADAPRAIESFRALLEELTHRPGKPLVFQATSHCFCPDRCGALLKGLGELDGPRKERDTFSSPLAGLIMAREENVFGGLIRWLRSVRRPVIMVFQGDVVLPFLGIGLACDCRIATTDTVFHNQGRELDMPPGGGLLYLLPAYVGLGRANALVTRIGRMPAQSALEWGLLDEVVAPSELDQALQRVAAEVSCFSPETLDTIKQMLNLRLPSFDDFFTIETRGLDRALRGRPWEKLPGGGPDGT</sequence>
<reference evidence="2" key="1">
    <citation type="submission" date="2023-05" db="EMBL/GenBank/DDBJ databases">
        <title>Anaerotaeda fermentans gen. nov., sp. nov., a novel anaerobic planctomycete of the new family within the order Sedimentisphaerales isolated from Taman Peninsula, Russia.</title>
        <authorList>
            <person name="Khomyakova M.A."/>
            <person name="Merkel A.Y."/>
            <person name="Slobodkin A.I."/>
        </authorList>
    </citation>
    <scope>NUCLEOTIDE SEQUENCE</scope>
    <source>
        <strain evidence="2">M17dextr</strain>
    </source>
</reference>
<dbReference type="SUPFAM" id="SSF52096">
    <property type="entry name" value="ClpP/crotonase"/>
    <property type="match status" value="1"/>
</dbReference>
<dbReference type="Proteomes" id="UP001431776">
    <property type="component" value="Unassembled WGS sequence"/>
</dbReference>
<dbReference type="Pfam" id="PF00378">
    <property type="entry name" value="ECH_1"/>
    <property type="match status" value="1"/>
</dbReference>
<dbReference type="InterPro" id="IPR001753">
    <property type="entry name" value="Enoyl-CoA_hydra/iso"/>
</dbReference>
<name>A0AAW6TU58_9BACT</name>
<dbReference type="CDD" id="cd06558">
    <property type="entry name" value="crotonase-like"/>
    <property type="match status" value="1"/>
</dbReference>
<protein>
    <submittedName>
        <fullName evidence="2">Enoyl-CoA hydratase/isomerase family protein</fullName>
    </submittedName>
</protein>
<dbReference type="PANTHER" id="PTHR43802:SF1">
    <property type="entry name" value="IP11341P-RELATED"/>
    <property type="match status" value="1"/>
</dbReference>
<dbReference type="GO" id="GO:0003824">
    <property type="term" value="F:catalytic activity"/>
    <property type="evidence" value="ECO:0007669"/>
    <property type="project" value="UniProtKB-ARBA"/>
</dbReference>
<dbReference type="EMBL" id="JASCXX010000009">
    <property type="protein sequence ID" value="MDI6449271.1"/>
    <property type="molecule type" value="Genomic_DNA"/>
</dbReference>
<keyword evidence="3" id="KW-1185">Reference proteome</keyword>
<organism evidence="2 3">
    <name type="scientific">Anaerobaca lacustris</name>
    <dbReference type="NCBI Taxonomy" id="3044600"/>
    <lineage>
        <taxon>Bacteria</taxon>
        <taxon>Pseudomonadati</taxon>
        <taxon>Planctomycetota</taxon>
        <taxon>Phycisphaerae</taxon>
        <taxon>Sedimentisphaerales</taxon>
        <taxon>Anaerobacaceae</taxon>
        <taxon>Anaerobaca</taxon>
    </lineage>
</organism>
<accession>A0AAW6TU58</accession>
<dbReference type="PANTHER" id="PTHR43802">
    <property type="entry name" value="ENOYL-COA HYDRATASE"/>
    <property type="match status" value="1"/>
</dbReference>
<proteinExistence type="inferred from homology"/>
<comment type="caution">
    <text evidence="2">The sequence shown here is derived from an EMBL/GenBank/DDBJ whole genome shotgun (WGS) entry which is preliminary data.</text>
</comment>